<keyword evidence="3" id="KW-1185">Reference proteome</keyword>
<protein>
    <recommendedName>
        <fullName evidence="1">Phosphoadenosine phosphosulphate reductase domain-containing protein</fullName>
    </recommendedName>
</protein>
<dbReference type="InterPro" id="IPR002500">
    <property type="entry name" value="PAPS_reduct_dom"/>
</dbReference>
<evidence type="ECO:0000259" key="1">
    <source>
        <dbReference type="Pfam" id="PF01507"/>
    </source>
</evidence>
<organism evidence="2 3">
    <name type="scientific">Bergeyella zoohelcum ATCC 43767</name>
    <dbReference type="NCBI Taxonomy" id="883096"/>
    <lineage>
        <taxon>Bacteria</taxon>
        <taxon>Pseudomonadati</taxon>
        <taxon>Bacteroidota</taxon>
        <taxon>Flavobacteriia</taxon>
        <taxon>Flavobacteriales</taxon>
        <taxon>Weeksellaceae</taxon>
        <taxon>Bergeyella</taxon>
    </lineage>
</organism>
<dbReference type="OrthoDB" id="9794018at2"/>
<dbReference type="Pfam" id="PF11922">
    <property type="entry name" value="DUF3440"/>
    <property type="match status" value="1"/>
</dbReference>
<sequence length="376" mass="44821">MAKKIYNRDKNVYQAALERMEYIFDNYKNVVVSLSGGKDSTICTYLAHEVAQKKGRKFYLFYLDQEIEYSSTIDFIDKMMKLPTVIPLWFQIPCMLTNTSSMSQNEIDPWNPEKKSVWIRGQKIKATKEITWDVSDVPYQFPEKKMYGFYGLVQCMEALFRNAESTAQIIGLRADESLDRFRAVTKNPGVKGIPWSTKGNHHIKFYPIYDWNFRDIWIYLAKNNLDYNKMYDYFWLKGYSPNKMRLSNLLHEKAYECIADLQEFEPKLFDRMIDRCQGVSTAQEYAGRGGGIYKAEKLPKNFATWIEYRDYLLDTLPNQEHADIFRKRYSKQYQNDYVVKQQVNRILIYDIHNFKKINNFEFDPAEKIREKWMQIL</sequence>
<dbReference type="STRING" id="883096.HMPREF9699_01342"/>
<dbReference type="GO" id="GO:0003824">
    <property type="term" value="F:catalytic activity"/>
    <property type="evidence" value="ECO:0007669"/>
    <property type="project" value="InterPro"/>
</dbReference>
<dbReference type="SUPFAM" id="SSF52402">
    <property type="entry name" value="Adenine nucleotide alpha hydrolases-like"/>
    <property type="match status" value="1"/>
</dbReference>
<evidence type="ECO:0000313" key="3">
    <source>
        <dbReference type="Proteomes" id="UP000006085"/>
    </source>
</evidence>
<dbReference type="PANTHER" id="PTHR30083:SF0">
    <property type="entry name" value="3'-PHOSPHOADENOSINE 5'-PHOSPHOSULFATE SULFOTRANSFERASE (PAPS REDUCTASE)_FAD SYNTHETASE"/>
    <property type="match status" value="1"/>
</dbReference>
<gene>
    <name evidence="2" type="ORF">HMPREF9699_01342</name>
</gene>
<dbReference type="InterPro" id="IPR014729">
    <property type="entry name" value="Rossmann-like_a/b/a_fold"/>
</dbReference>
<comment type="caution">
    <text evidence="2">The sequence shown here is derived from an EMBL/GenBank/DDBJ whole genome shotgun (WGS) entry which is preliminary data.</text>
</comment>
<dbReference type="Proteomes" id="UP000006085">
    <property type="component" value="Unassembled WGS sequence"/>
</dbReference>
<dbReference type="eggNOG" id="COG3969">
    <property type="taxonomic scope" value="Bacteria"/>
</dbReference>
<dbReference type="HOGENOM" id="CLU_036373_2_0_10"/>
<feature type="domain" description="Phosphoadenosine phosphosulphate reductase" evidence="1">
    <location>
        <begin position="29"/>
        <end position="232"/>
    </location>
</feature>
<dbReference type="PANTHER" id="PTHR30083">
    <property type="entry name" value="TRANSCRIPTIONAL REGULATOR-RELATED"/>
    <property type="match status" value="1"/>
</dbReference>
<reference evidence="2 3" key="1">
    <citation type="submission" date="2012-07" db="EMBL/GenBank/DDBJ databases">
        <title>The Genome Sequence of Bergeyella zoohelcum ATCC 43767.</title>
        <authorList>
            <consortium name="The Broad Institute Genome Sequencing Platform"/>
            <person name="Earl A."/>
            <person name="Ward D."/>
            <person name="Feldgarden M."/>
            <person name="Gevers D."/>
            <person name="Huys G."/>
            <person name="Walker B."/>
            <person name="Young S.K."/>
            <person name="Zeng Q."/>
            <person name="Gargeya S."/>
            <person name="Fitzgerald M."/>
            <person name="Haas B."/>
            <person name="Abouelleil A."/>
            <person name="Alvarado L."/>
            <person name="Arachchi H.M."/>
            <person name="Berlin A.M."/>
            <person name="Chapman S.B."/>
            <person name="Goldberg J."/>
            <person name="Griggs A."/>
            <person name="Gujja S."/>
            <person name="Hansen M."/>
            <person name="Howarth C."/>
            <person name="Imamovic A."/>
            <person name="Larimer J."/>
            <person name="McCowen C."/>
            <person name="Montmayeur A."/>
            <person name="Murphy C."/>
            <person name="Neiman D."/>
            <person name="Pearson M."/>
            <person name="Priest M."/>
            <person name="Roberts A."/>
            <person name="Saif S."/>
            <person name="Shea T."/>
            <person name="Sisk P."/>
            <person name="Sykes S."/>
            <person name="Wortman J."/>
            <person name="Nusbaum C."/>
            <person name="Birren B."/>
        </authorList>
    </citation>
    <scope>NUCLEOTIDE SEQUENCE [LARGE SCALE GENOMIC DNA]</scope>
    <source>
        <strain evidence="2 3">ATCC 43767</strain>
    </source>
</reference>
<evidence type="ECO:0000313" key="2">
    <source>
        <dbReference type="EMBL" id="EKB56613.1"/>
    </source>
</evidence>
<accession>K1M2L9</accession>
<dbReference type="GO" id="GO:0071453">
    <property type="term" value="P:cellular response to oxygen levels"/>
    <property type="evidence" value="ECO:0007669"/>
    <property type="project" value="TreeGrafter"/>
</dbReference>
<dbReference type="Pfam" id="PF01507">
    <property type="entry name" value="PAPS_reduct"/>
    <property type="match status" value="1"/>
</dbReference>
<dbReference type="Gene3D" id="3.40.50.620">
    <property type="entry name" value="HUPs"/>
    <property type="match status" value="1"/>
</dbReference>
<dbReference type="InterPro" id="IPR021845">
    <property type="entry name" value="DUF3440"/>
</dbReference>
<dbReference type="EMBL" id="AGYA01000025">
    <property type="protein sequence ID" value="EKB56613.1"/>
    <property type="molecule type" value="Genomic_DNA"/>
</dbReference>
<name>K1M2L9_9FLAO</name>
<dbReference type="RefSeq" id="WP_002663494.1">
    <property type="nucleotide sequence ID" value="NZ_JH932293.1"/>
</dbReference>
<dbReference type="AlphaFoldDB" id="K1M2L9"/>
<proteinExistence type="predicted"/>